<evidence type="ECO:0000313" key="10">
    <source>
        <dbReference type="Proteomes" id="UP000588647"/>
    </source>
</evidence>
<dbReference type="RefSeq" id="WP_183209479.1">
    <property type="nucleotide sequence ID" value="NZ_JAAAMM010000004.1"/>
</dbReference>
<dbReference type="InterPro" id="IPR050597">
    <property type="entry name" value="Cytochrome_c_Oxidase_Subunit"/>
</dbReference>
<evidence type="ECO:0000259" key="8">
    <source>
        <dbReference type="PROSITE" id="PS51007"/>
    </source>
</evidence>
<evidence type="ECO:0000256" key="6">
    <source>
        <dbReference type="PROSITE-ProRule" id="PRU00433"/>
    </source>
</evidence>
<feature type="chain" id="PRO_5031096463" evidence="7">
    <location>
        <begin position="24"/>
        <end position="111"/>
    </location>
</feature>
<dbReference type="AlphaFoldDB" id="A0A7W6HEX5"/>
<name>A0A7W6HEX5_9HYPH</name>
<feature type="signal peptide" evidence="7">
    <location>
        <begin position="1"/>
        <end position="23"/>
    </location>
</feature>
<feature type="domain" description="Cytochrome c" evidence="8">
    <location>
        <begin position="24"/>
        <end position="102"/>
    </location>
</feature>
<evidence type="ECO:0000256" key="1">
    <source>
        <dbReference type="ARBA" id="ARBA00022448"/>
    </source>
</evidence>
<keyword evidence="10" id="KW-1185">Reference proteome</keyword>
<dbReference type="SUPFAM" id="SSF46626">
    <property type="entry name" value="Cytochrome c"/>
    <property type="match status" value="1"/>
</dbReference>
<evidence type="ECO:0000256" key="5">
    <source>
        <dbReference type="ARBA" id="ARBA00023004"/>
    </source>
</evidence>
<protein>
    <submittedName>
        <fullName evidence="9">Cytochrome c553</fullName>
    </submittedName>
</protein>
<dbReference type="PANTHER" id="PTHR33751">
    <property type="entry name" value="CBB3-TYPE CYTOCHROME C OXIDASE SUBUNIT FIXP"/>
    <property type="match status" value="1"/>
</dbReference>
<keyword evidence="1" id="KW-0813">Transport</keyword>
<gene>
    <name evidence="9" type="ORF">GGR03_003058</name>
</gene>
<dbReference type="GO" id="GO:0046872">
    <property type="term" value="F:metal ion binding"/>
    <property type="evidence" value="ECO:0007669"/>
    <property type="project" value="UniProtKB-KW"/>
</dbReference>
<dbReference type="Pfam" id="PF00034">
    <property type="entry name" value="Cytochrom_C"/>
    <property type="match status" value="1"/>
</dbReference>
<reference evidence="9 10" key="1">
    <citation type="submission" date="2020-08" db="EMBL/GenBank/DDBJ databases">
        <title>Genomic Encyclopedia of Type Strains, Phase IV (KMG-IV): sequencing the most valuable type-strain genomes for metagenomic binning, comparative biology and taxonomic classification.</title>
        <authorList>
            <person name="Goeker M."/>
        </authorList>
    </citation>
    <scope>NUCLEOTIDE SEQUENCE [LARGE SCALE GENOMIC DNA]</scope>
    <source>
        <strain evidence="9 10">DSM 103570</strain>
    </source>
</reference>
<dbReference type="InterPro" id="IPR009056">
    <property type="entry name" value="Cyt_c-like_dom"/>
</dbReference>
<keyword evidence="4" id="KW-0249">Electron transport</keyword>
<keyword evidence="5 6" id="KW-0408">Iron</keyword>
<sequence length="111" mass="11576">MPRVSLLTAALVALPFAAAPSLAADLAAGKQKAQMCATCHGRDGIATAPDAPNLAGDSSIYLAEQLKAFREGRRQHQQMSIIAQGLSDEDIADLSAWFAAIEVTATLPTVN</sequence>
<dbReference type="GO" id="GO:0009055">
    <property type="term" value="F:electron transfer activity"/>
    <property type="evidence" value="ECO:0007669"/>
    <property type="project" value="InterPro"/>
</dbReference>
<dbReference type="InterPro" id="IPR036909">
    <property type="entry name" value="Cyt_c-like_dom_sf"/>
</dbReference>
<comment type="caution">
    <text evidence="9">The sequence shown here is derived from an EMBL/GenBank/DDBJ whole genome shotgun (WGS) entry which is preliminary data.</text>
</comment>
<evidence type="ECO:0000256" key="7">
    <source>
        <dbReference type="SAM" id="SignalP"/>
    </source>
</evidence>
<dbReference type="EMBL" id="JACIEM010000004">
    <property type="protein sequence ID" value="MBB4003970.1"/>
    <property type="molecule type" value="Genomic_DNA"/>
</dbReference>
<keyword evidence="2 6" id="KW-0349">Heme</keyword>
<evidence type="ECO:0000313" key="9">
    <source>
        <dbReference type="EMBL" id="MBB4003970.1"/>
    </source>
</evidence>
<proteinExistence type="predicted"/>
<dbReference type="Proteomes" id="UP000588647">
    <property type="component" value="Unassembled WGS sequence"/>
</dbReference>
<keyword evidence="3 6" id="KW-0479">Metal-binding</keyword>
<evidence type="ECO:0000256" key="3">
    <source>
        <dbReference type="ARBA" id="ARBA00022723"/>
    </source>
</evidence>
<dbReference type="PROSITE" id="PS51007">
    <property type="entry name" value="CYTC"/>
    <property type="match status" value="1"/>
</dbReference>
<dbReference type="PANTHER" id="PTHR33751:SF9">
    <property type="entry name" value="CYTOCHROME C4"/>
    <property type="match status" value="1"/>
</dbReference>
<organism evidence="9 10">
    <name type="scientific">Aurantimonas endophytica</name>
    <dbReference type="NCBI Taxonomy" id="1522175"/>
    <lineage>
        <taxon>Bacteria</taxon>
        <taxon>Pseudomonadati</taxon>
        <taxon>Pseudomonadota</taxon>
        <taxon>Alphaproteobacteria</taxon>
        <taxon>Hyphomicrobiales</taxon>
        <taxon>Aurantimonadaceae</taxon>
        <taxon>Aurantimonas</taxon>
    </lineage>
</organism>
<accession>A0A7W6HEX5</accession>
<evidence type="ECO:0000256" key="4">
    <source>
        <dbReference type="ARBA" id="ARBA00022982"/>
    </source>
</evidence>
<dbReference type="GO" id="GO:0020037">
    <property type="term" value="F:heme binding"/>
    <property type="evidence" value="ECO:0007669"/>
    <property type="project" value="InterPro"/>
</dbReference>
<evidence type="ECO:0000256" key="2">
    <source>
        <dbReference type="ARBA" id="ARBA00022617"/>
    </source>
</evidence>
<keyword evidence="7" id="KW-0732">Signal</keyword>
<dbReference type="Gene3D" id="1.10.760.10">
    <property type="entry name" value="Cytochrome c-like domain"/>
    <property type="match status" value="1"/>
</dbReference>